<proteinExistence type="predicted"/>
<evidence type="ECO:0000256" key="1">
    <source>
        <dbReference type="SAM" id="MobiDB-lite"/>
    </source>
</evidence>
<protein>
    <submittedName>
        <fullName evidence="2">Uncharacterized protein</fullName>
    </submittedName>
</protein>
<feature type="region of interest" description="Disordered" evidence="1">
    <location>
        <begin position="150"/>
        <end position="173"/>
    </location>
</feature>
<comment type="caution">
    <text evidence="2">The sequence shown here is derived from an EMBL/GenBank/DDBJ whole genome shotgun (WGS) entry which is preliminary data.</text>
</comment>
<sequence>MTDPPGRTVADDTVSPSDSTGVFGLVGGFAGGLVGRPVVGGFVGGVVGGSVLGGSVLGGSVFGGSVFGGSVLGGSVLGGSVLGGSVFGGSVFGGSVLGGSVFGGSLGVSLGVPPGGSLGDPLGVPDAPPLGSAVGSAAVTGGVAVPMSATAPSPARIDPADRERTLNAPPPRRGRLRELCRIGWKHAPRTRINPVHRTPGQPPVYGHPEFLDCHDIDH</sequence>
<dbReference type="Proteomes" id="UP000322634">
    <property type="component" value="Unassembled WGS sequence"/>
</dbReference>
<dbReference type="EMBL" id="VSFF01000002">
    <property type="protein sequence ID" value="TYC17320.1"/>
    <property type="molecule type" value="Genomic_DNA"/>
</dbReference>
<organism evidence="2 3">
    <name type="scientific">Actinomadura syzygii</name>
    <dbReference type="NCBI Taxonomy" id="1427538"/>
    <lineage>
        <taxon>Bacteria</taxon>
        <taxon>Bacillati</taxon>
        <taxon>Actinomycetota</taxon>
        <taxon>Actinomycetes</taxon>
        <taxon>Streptosporangiales</taxon>
        <taxon>Thermomonosporaceae</taxon>
        <taxon>Actinomadura</taxon>
    </lineage>
</organism>
<dbReference type="AlphaFoldDB" id="A0A5D0UHT0"/>
<reference evidence="2 3" key="1">
    <citation type="submission" date="2019-08" db="EMBL/GenBank/DDBJ databases">
        <title>Actinomadura sp. nov. CYP1-5 isolated from mountain soil.</title>
        <authorList>
            <person name="Songsumanus A."/>
            <person name="Kuncharoen N."/>
            <person name="Kudo T."/>
            <person name="Yuki M."/>
            <person name="Igarashi Y."/>
            <person name="Tanasupawat S."/>
        </authorList>
    </citation>
    <scope>NUCLEOTIDE SEQUENCE [LARGE SCALE GENOMIC DNA]</scope>
    <source>
        <strain evidence="2 3">GKU157</strain>
    </source>
</reference>
<accession>A0A5D0UHT0</accession>
<keyword evidence="3" id="KW-1185">Reference proteome</keyword>
<evidence type="ECO:0000313" key="2">
    <source>
        <dbReference type="EMBL" id="TYC17320.1"/>
    </source>
</evidence>
<evidence type="ECO:0000313" key="3">
    <source>
        <dbReference type="Proteomes" id="UP000322634"/>
    </source>
</evidence>
<name>A0A5D0UHT0_9ACTN</name>
<gene>
    <name evidence="2" type="ORF">FXF65_04700</name>
</gene>